<dbReference type="InterPro" id="IPR004123">
    <property type="entry name" value="Dim1"/>
</dbReference>
<feature type="transmembrane region" description="Helical" evidence="16">
    <location>
        <begin position="145"/>
        <end position="169"/>
    </location>
</feature>
<feature type="compositionally biased region" description="Low complexity" evidence="15">
    <location>
        <begin position="377"/>
        <end position="396"/>
    </location>
</feature>
<dbReference type="GO" id="GO:0005634">
    <property type="term" value="C:nucleus"/>
    <property type="evidence" value="ECO:0007669"/>
    <property type="project" value="UniProtKB-SubCell"/>
</dbReference>
<dbReference type="InterPro" id="IPR036249">
    <property type="entry name" value="Thioredoxin-like_sf"/>
</dbReference>
<dbReference type="PANTHER" id="PTHR12052:SF4">
    <property type="entry name" value="THIOREDOXIN-LIKE PROTEIN 4B"/>
    <property type="match status" value="1"/>
</dbReference>
<evidence type="ECO:0000256" key="8">
    <source>
        <dbReference type="ARBA" id="ARBA00023187"/>
    </source>
</evidence>
<keyword evidence="11" id="KW-0131">Cell cycle</keyword>
<dbReference type="SUPFAM" id="SSF57829">
    <property type="entry name" value="Zn-binding ribosomal proteins"/>
    <property type="match status" value="1"/>
</dbReference>
<evidence type="ECO:0000313" key="18">
    <source>
        <dbReference type="Proteomes" id="UP001552299"/>
    </source>
</evidence>
<feature type="compositionally biased region" description="Polar residues" evidence="15">
    <location>
        <begin position="325"/>
        <end position="339"/>
    </location>
</feature>
<dbReference type="AlphaFoldDB" id="A0ABD0VQT5"/>
<dbReference type="Gene3D" id="3.40.30.10">
    <property type="entry name" value="Glutaredoxin"/>
    <property type="match status" value="1"/>
</dbReference>
<dbReference type="InterPro" id="IPR011332">
    <property type="entry name" value="Ribosomal_zn-bd"/>
</dbReference>
<evidence type="ECO:0000313" key="17">
    <source>
        <dbReference type="EMBL" id="KAL0927405.1"/>
    </source>
</evidence>
<keyword evidence="18" id="KW-1185">Reference proteome</keyword>
<dbReference type="GO" id="GO:0005840">
    <property type="term" value="C:ribosome"/>
    <property type="evidence" value="ECO:0007669"/>
    <property type="project" value="UniProtKB-KW"/>
</dbReference>
<evidence type="ECO:0000256" key="9">
    <source>
        <dbReference type="ARBA" id="ARBA00023242"/>
    </source>
</evidence>
<comment type="function">
    <text evidence="12">Essential role in pre-mRNA splicing. Required in cell cycle progression for S/G(2) transition.</text>
</comment>
<keyword evidence="5" id="KW-0507">mRNA processing</keyword>
<dbReference type="SUPFAM" id="SSF52833">
    <property type="entry name" value="Thioredoxin-like"/>
    <property type="match status" value="1"/>
</dbReference>
<dbReference type="GO" id="GO:0008380">
    <property type="term" value="P:RNA splicing"/>
    <property type="evidence" value="ECO:0007669"/>
    <property type="project" value="UniProtKB-KW"/>
</dbReference>
<dbReference type="GO" id="GO:1990904">
    <property type="term" value="C:ribonucleoprotein complex"/>
    <property type="evidence" value="ECO:0007669"/>
    <property type="project" value="UniProtKB-KW"/>
</dbReference>
<dbReference type="InterPro" id="IPR023407">
    <property type="entry name" value="Ribosomal_eS27_Zn-bd_dom_sf"/>
</dbReference>
<feature type="region of interest" description="Disordered" evidence="15">
    <location>
        <begin position="308"/>
        <end position="448"/>
    </location>
</feature>
<keyword evidence="16" id="KW-1133">Transmembrane helix</keyword>
<feature type="compositionally biased region" description="Low complexity" evidence="15">
    <location>
        <begin position="411"/>
        <end position="435"/>
    </location>
</feature>
<dbReference type="PANTHER" id="PTHR12052">
    <property type="entry name" value="THIOREDOXIN-LIKE PROTEN 4A, 4B"/>
    <property type="match status" value="1"/>
</dbReference>
<gene>
    <name evidence="17" type="ORF">M5K25_001570</name>
</gene>
<evidence type="ECO:0000256" key="5">
    <source>
        <dbReference type="ARBA" id="ARBA00022664"/>
    </source>
</evidence>
<comment type="similarity">
    <text evidence="4">Belongs to the eukaryotic ribosomal protein eS27 family.</text>
</comment>
<feature type="compositionally biased region" description="Polar residues" evidence="15">
    <location>
        <begin position="350"/>
        <end position="371"/>
    </location>
</feature>
<evidence type="ECO:0000256" key="10">
    <source>
        <dbReference type="ARBA" id="ARBA00023274"/>
    </source>
</evidence>
<reference evidence="17 18" key="1">
    <citation type="journal article" date="2024" name="Plant Biotechnol. J.">
        <title>Dendrobium thyrsiflorum genome and its molecular insights into genes involved in important horticultural traits.</title>
        <authorList>
            <person name="Chen B."/>
            <person name="Wang J.Y."/>
            <person name="Zheng P.J."/>
            <person name="Li K.L."/>
            <person name="Liang Y.M."/>
            <person name="Chen X.F."/>
            <person name="Zhang C."/>
            <person name="Zhao X."/>
            <person name="He X."/>
            <person name="Zhang G.Q."/>
            <person name="Liu Z.J."/>
            <person name="Xu Q."/>
        </authorList>
    </citation>
    <scope>NUCLEOTIDE SEQUENCE [LARGE SCALE GENOMIC DNA]</scope>
    <source>
        <strain evidence="17">GZMU011</strain>
    </source>
</reference>
<dbReference type="Pfam" id="PF02966">
    <property type="entry name" value="DIM1"/>
    <property type="match status" value="1"/>
</dbReference>
<comment type="cofactor">
    <cofactor evidence="1">
        <name>Zn(2+)</name>
        <dbReference type="ChEBI" id="CHEBI:29105"/>
    </cofactor>
</comment>
<proteinExistence type="inferred from homology"/>
<keyword evidence="9" id="KW-0539">Nucleus</keyword>
<protein>
    <recommendedName>
        <fullName evidence="14">Thioredoxin-like protein 4B</fullName>
    </recommendedName>
</protein>
<evidence type="ECO:0000256" key="6">
    <source>
        <dbReference type="ARBA" id="ARBA00022833"/>
    </source>
</evidence>
<evidence type="ECO:0000256" key="11">
    <source>
        <dbReference type="ARBA" id="ARBA00023306"/>
    </source>
</evidence>
<sequence>MSFLLKTLTTKREVDTAIRDTLDKVLVLRFGRASEPVCLQLDDILAKSSREIIKFAVIALVDIDAEEVQVYAKYFDIVLIPSTVFFFNAHHMKMDSGTADHTKWVGSFQCKQDFIDVVEAIFRGAMKAVLSLQSKYPDFSFFSRIYSYTLLCFVCIFNCCKFLVIYAYYKFDSLVYIELLIRCYKLFELYWLTKFSFVKWVLSRPTIVVVWAGVMDLPNSNIYHLIFFFFFERLTRLRKWSLRTHINTRKGFNSLDHLLFISHYREDVKCQGCFNITTVFNQPQTAVVCENCQTVLCQPTGAGQMEHHMFPNYTSHPHQFPSPNPSLHNTPSPNPSLHNTPLPRFHSDSWRSPVQYSSPRSGNAGNHNFSRPLNMFGNSSGHSYYSNSSKGGSSSSRHAESPMSSAHSAIRGSPHSHSSGRGWQYRVGSPSPSWSGGRGRGGYHRIKGHGLGRQQLDSFYVKSMVKDPWRKLKPVIGNILVPLSGPQSWLPKSVSAKKVKLDETVGDIKPKQNLAEFLALAFEETINDAQEGEGLIMSNPNDHSDRVGGFSVKLDCGYYLSCTWVVYAAGFRKFISVDFGLFALAIFRGAMKGKLIASCPLPPEQIPRFQLLLRHIQLLMANTVDNE</sequence>
<evidence type="ECO:0000256" key="3">
    <source>
        <dbReference type="ARBA" id="ARBA00008241"/>
    </source>
</evidence>
<evidence type="ECO:0000256" key="4">
    <source>
        <dbReference type="ARBA" id="ARBA00010919"/>
    </source>
</evidence>
<comment type="caution">
    <text evidence="17">The sequence shown here is derived from an EMBL/GenBank/DDBJ whole genome shotgun (WGS) entry which is preliminary data.</text>
</comment>
<evidence type="ECO:0000256" key="15">
    <source>
        <dbReference type="SAM" id="MobiDB-lite"/>
    </source>
</evidence>
<evidence type="ECO:0000256" key="16">
    <source>
        <dbReference type="SAM" id="Phobius"/>
    </source>
</evidence>
<organism evidence="17 18">
    <name type="scientific">Dendrobium thyrsiflorum</name>
    <name type="common">Pinecone-like raceme dendrobium</name>
    <name type="synonym">Orchid</name>
    <dbReference type="NCBI Taxonomy" id="117978"/>
    <lineage>
        <taxon>Eukaryota</taxon>
        <taxon>Viridiplantae</taxon>
        <taxon>Streptophyta</taxon>
        <taxon>Embryophyta</taxon>
        <taxon>Tracheophyta</taxon>
        <taxon>Spermatophyta</taxon>
        <taxon>Magnoliopsida</taxon>
        <taxon>Liliopsida</taxon>
        <taxon>Asparagales</taxon>
        <taxon>Orchidaceae</taxon>
        <taxon>Epidendroideae</taxon>
        <taxon>Malaxideae</taxon>
        <taxon>Dendrobiinae</taxon>
        <taxon>Dendrobium</taxon>
    </lineage>
</organism>
<keyword evidence="8" id="KW-0508">mRNA splicing</keyword>
<name>A0ABD0VQT5_DENTH</name>
<keyword evidence="7" id="KW-0689">Ribosomal protein</keyword>
<evidence type="ECO:0000256" key="1">
    <source>
        <dbReference type="ARBA" id="ARBA00001947"/>
    </source>
</evidence>
<comment type="subcellular location">
    <subcellularLocation>
        <location evidence="2">Nucleus</location>
    </subcellularLocation>
</comment>
<comment type="subunit">
    <text evidence="13">Homodimer. Interacts with the U5-102 kDa protein subunit of the spliceosome.</text>
</comment>
<dbReference type="InterPro" id="IPR000592">
    <property type="entry name" value="Ribosomal_eS27"/>
</dbReference>
<keyword evidence="16" id="KW-0472">Membrane</keyword>
<keyword evidence="6" id="KW-0862">Zinc</keyword>
<feature type="transmembrane region" description="Helical" evidence="16">
    <location>
        <begin position="208"/>
        <end position="231"/>
    </location>
</feature>
<dbReference type="FunFam" id="3.40.30.10:FF:000059">
    <property type="entry name" value="Thioredoxin-like protein"/>
    <property type="match status" value="1"/>
</dbReference>
<dbReference type="SMART" id="SM01410">
    <property type="entry name" value="DIM1"/>
    <property type="match status" value="1"/>
</dbReference>
<evidence type="ECO:0000256" key="13">
    <source>
        <dbReference type="ARBA" id="ARBA00063722"/>
    </source>
</evidence>
<dbReference type="Pfam" id="PF01667">
    <property type="entry name" value="Ribosomal_S27e"/>
    <property type="match status" value="1"/>
</dbReference>
<dbReference type="EMBL" id="JANQDX010000002">
    <property type="protein sequence ID" value="KAL0927405.1"/>
    <property type="molecule type" value="Genomic_DNA"/>
</dbReference>
<evidence type="ECO:0000256" key="12">
    <source>
        <dbReference type="ARBA" id="ARBA00060348"/>
    </source>
</evidence>
<evidence type="ECO:0000256" key="7">
    <source>
        <dbReference type="ARBA" id="ARBA00022980"/>
    </source>
</evidence>
<dbReference type="Gene3D" id="2.20.25.100">
    <property type="entry name" value="Zn-binding ribosomal proteins"/>
    <property type="match status" value="1"/>
</dbReference>
<evidence type="ECO:0000256" key="14">
    <source>
        <dbReference type="ARBA" id="ARBA00074495"/>
    </source>
</evidence>
<keyword evidence="10" id="KW-0687">Ribonucleoprotein</keyword>
<dbReference type="Proteomes" id="UP001552299">
    <property type="component" value="Unassembled WGS sequence"/>
</dbReference>
<comment type="similarity">
    <text evidence="3">Belongs to the DIM1 family.</text>
</comment>
<dbReference type="GO" id="GO:0006397">
    <property type="term" value="P:mRNA processing"/>
    <property type="evidence" value="ECO:0007669"/>
    <property type="project" value="UniProtKB-KW"/>
</dbReference>
<evidence type="ECO:0000256" key="2">
    <source>
        <dbReference type="ARBA" id="ARBA00004123"/>
    </source>
</evidence>
<accession>A0ABD0VQT5</accession>
<dbReference type="CDD" id="cd02986">
    <property type="entry name" value="DLP"/>
    <property type="match status" value="1"/>
</dbReference>
<keyword evidence="16" id="KW-0812">Transmembrane</keyword>